<feature type="non-terminal residue" evidence="1">
    <location>
        <position position="52"/>
    </location>
</feature>
<dbReference type="STRING" id="436010.A0A166UFZ1"/>
<dbReference type="Proteomes" id="UP000076532">
    <property type="component" value="Unassembled WGS sequence"/>
</dbReference>
<name>A0A166UFZ1_9AGAM</name>
<keyword evidence="2" id="KW-1185">Reference proteome</keyword>
<protein>
    <submittedName>
        <fullName evidence="1">Uncharacterized protein</fullName>
    </submittedName>
</protein>
<dbReference type="EMBL" id="KV417488">
    <property type="protein sequence ID" value="KZP31655.1"/>
    <property type="molecule type" value="Genomic_DNA"/>
</dbReference>
<reference evidence="1 2" key="1">
    <citation type="journal article" date="2016" name="Mol. Biol. Evol.">
        <title>Comparative Genomics of Early-Diverging Mushroom-Forming Fungi Provides Insights into the Origins of Lignocellulose Decay Capabilities.</title>
        <authorList>
            <person name="Nagy L.G."/>
            <person name="Riley R."/>
            <person name="Tritt A."/>
            <person name="Adam C."/>
            <person name="Daum C."/>
            <person name="Floudas D."/>
            <person name="Sun H."/>
            <person name="Yadav J.S."/>
            <person name="Pangilinan J."/>
            <person name="Larsson K.H."/>
            <person name="Matsuura K."/>
            <person name="Barry K."/>
            <person name="Labutti K."/>
            <person name="Kuo R."/>
            <person name="Ohm R.A."/>
            <person name="Bhattacharya S.S."/>
            <person name="Shirouzu T."/>
            <person name="Yoshinaga Y."/>
            <person name="Martin F.M."/>
            <person name="Grigoriev I.V."/>
            <person name="Hibbett D.S."/>
        </authorList>
    </citation>
    <scope>NUCLEOTIDE SEQUENCE [LARGE SCALE GENOMIC DNA]</scope>
    <source>
        <strain evidence="1 2">CBS 109695</strain>
    </source>
</reference>
<dbReference type="AlphaFoldDB" id="A0A166UFZ1"/>
<gene>
    <name evidence="1" type="ORF">FIBSPDRAFT_705530</name>
</gene>
<feature type="non-terminal residue" evidence="1">
    <location>
        <position position="1"/>
    </location>
</feature>
<dbReference type="OrthoDB" id="3061128at2759"/>
<sequence>QEIAQANPPADASLLPDSVLDLHINLDNKSILTDDELTSIRTFRRAADYIAA</sequence>
<evidence type="ECO:0000313" key="1">
    <source>
        <dbReference type="EMBL" id="KZP31655.1"/>
    </source>
</evidence>
<accession>A0A166UFZ1</accession>
<evidence type="ECO:0000313" key="2">
    <source>
        <dbReference type="Proteomes" id="UP000076532"/>
    </source>
</evidence>
<proteinExistence type="predicted"/>
<organism evidence="1 2">
    <name type="scientific">Athelia psychrophila</name>
    <dbReference type="NCBI Taxonomy" id="1759441"/>
    <lineage>
        <taxon>Eukaryota</taxon>
        <taxon>Fungi</taxon>
        <taxon>Dikarya</taxon>
        <taxon>Basidiomycota</taxon>
        <taxon>Agaricomycotina</taxon>
        <taxon>Agaricomycetes</taxon>
        <taxon>Agaricomycetidae</taxon>
        <taxon>Atheliales</taxon>
        <taxon>Atheliaceae</taxon>
        <taxon>Athelia</taxon>
    </lineage>
</organism>